<protein>
    <submittedName>
        <fullName evidence="1">Uncharacterized protein</fullName>
    </submittedName>
</protein>
<reference evidence="1" key="1">
    <citation type="journal article" date="2013" name="Environ. Microbiol.">
        <title>Microbiota from the distal guts of lean and obese adolescents exhibit partial functional redundancy besides clear differences in community structure.</title>
        <authorList>
            <person name="Ferrer M."/>
            <person name="Ruiz A."/>
            <person name="Lanza F."/>
            <person name="Haange S.B."/>
            <person name="Oberbach A."/>
            <person name="Till H."/>
            <person name="Bargiela R."/>
            <person name="Campoy C."/>
            <person name="Segura M.T."/>
            <person name="Richter M."/>
            <person name="von Bergen M."/>
            <person name="Seifert J."/>
            <person name="Suarez A."/>
        </authorList>
    </citation>
    <scope>NUCLEOTIDE SEQUENCE</scope>
</reference>
<accession>K1TXH0</accession>
<dbReference type="EMBL" id="AJWY01004981">
    <property type="protein sequence ID" value="EKC70875.1"/>
    <property type="molecule type" value="Genomic_DNA"/>
</dbReference>
<dbReference type="InterPro" id="IPR024492">
    <property type="entry name" value="DUF2764"/>
</dbReference>
<organism evidence="1">
    <name type="scientific">human gut metagenome</name>
    <dbReference type="NCBI Taxonomy" id="408170"/>
    <lineage>
        <taxon>unclassified sequences</taxon>
        <taxon>metagenomes</taxon>
        <taxon>organismal metagenomes</taxon>
    </lineage>
</organism>
<proteinExistence type="predicted"/>
<comment type="caution">
    <text evidence="1">The sequence shown here is derived from an EMBL/GenBank/DDBJ whole genome shotgun (WGS) entry which is preliminary data.</text>
</comment>
<evidence type="ECO:0000313" key="1">
    <source>
        <dbReference type="EMBL" id="EKC70875.1"/>
    </source>
</evidence>
<gene>
    <name evidence="1" type="ORF">LEA_07558</name>
</gene>
<sequence length="81" mass="9509">MIAAVNDETNLVEKERKIDAIRWNQAEELSTFDYFDINALLAYLVKVNIVARWTRLDDKQGREMLHRLMTSLDGKDLINKQ</sequence>
<name>K1TXH0_9ZZZZ</name>
<dbReference type="Pfam" id="PF10962">
    <property type="entry name" value="DUF2764"/>
    <property type="match status" value="1"/>
</dbReference>
<dbReference type="AlphaFoldDB" id="K1TXH0"/>